<dbReference type="PANTHER" id="PTHR46224:SF6">
    <property type="entry name" value="ANKYRIN REPEAT FAMILY PROTEIN"/>
    <property type="match status" value="1"/>
</dbReference>
<dbReference type="AlphaFoldDB" id="A0A918ECS3"/>
<dbReference type="Proteomes" id="UP000639606">
    <property type="component" value="Unassembled WGS sequence"/>
</dbReference>
<dbReference type="PROSITE" id="PS50088">
    <property type="entry name" value="ANK_REPEAT"/>
    <property type="match status" value="1"/>
</dbReference>
<evidence type="ECO:0000313" key="3">
    <source>
        <dbReference type="Proteomes" id="UP000639606"/>
    </source>
</evidence>
<reference evidence="2" key="1">
    <citation type="journal article" date="2014" name="Int. J. Syst. Evol. Microbiol.">
        <title>Complete genome sequence of Corynebacterium casei LMG S-19264T (=DSM 44701T), isolated from a smear-ripened cheese.</title>
        <authorList>
            <consortium name="US DOE Joint Genome Institute (JGI-PGF)"/>
            <person name="Walter F."/>
            <person name="Albersmeier A."/>
            <person name="Kalinowski J."/>
            <person name="Ruckert C."/>
        </authorList>
    </citation>
    <scope>NUCLEOTIDE SEQUENCE</scope>
    <source>
        <strain evidence="2">JCM 3313</strain>
    </source>
</reference>
<dbReference type="InterPro" id="IPR036770">
    <property type="entry name" value="Ankyrin_rpt-contain_sf"/>
</dbReference>
<gene>
    <name evidence="2" type="ORF">GCM10010185_25410</name>
</gene>
<dbReference type="PANTHER" id="PTHR46224">
    <property type="entry name" value="ANKYRIN REPEAT FAMILY PROTEIN"/>
    <property type="match status" value="1"/>
</dbReference>
<dbReference type="Pfam" id="PF12796">
    <property type="entry name" value="Ank_2"/>
    <property type="match status" value="1"/>
</dbReference>
<keyword evidence="3" id="KW-1185">Reference proteome</keyword>
<accession>A0A918ECS3</accession>
<keyword evidence="1" id="KW-0040">ANK repeat</keyword>
<evidence type="ECO:0008006" key="4">
    <source>
        <dbReference type="Google" id="ProtNLM"/>
    </source>
</evidence>
<dbReference type="EMBL" id="BMRG01000004">
    <property type="protein sequence ID" value="GGP52239.1"/>
    <property type="molecule type" value="Genomic_DNA"/>
</dbReference>
<reference evidence="2" key="2">
    <citation type="submission" date="2020-09" db="EMBL/GenBank/DDBJ databases">
        <authorList>
            <person name="Sun Q."/>
            <person name="Ohkuma M."/>
        </authorList>
    </citation>
    <scope>NUCLEOTIDE SEQUENCE</scope>
    <source>
        <strain evidence="2">JCM 3313</strain>
    </source>
</reference>
<proteinExistence type="predicted"/>
<dbReference type="InterPro" id="IPR002110">
    <property type="entry name" value="Ankyrin_rpt"/>
</dbReference>
<dbReference type="InterPro" id="IPR051616">
    <property type="entry name" value="Cul2-RING_E3_ligase_SR"/>
</dbReference>
<evidence type="ECO:0000313" key="2">
    <source>
        <dbReference type="EMBL" id="GGP52239.1"/>
    </source>
</evidence>
<sequence length="311" mass="32364">MSKSWSEAADIRAVLDSGADPNAPMWGDYGRPLHIAAEHGSPEVAALLASRVTDVDAEEEGRTALWRAVHSHRPDNARVLAEAGADPWRPMMAGWSPGRLALAGPEPDLFGAPPEGVALSEREVAAAAEAPRLIAALGDFYLDGMSLACVAGIDAAEAARRLGAVPVADGDAEDDLAVVGATDVPGGCVVLQPRGFAAQMSAVLTALSEGTACYGFYANPKSGDQGSVARDGVLVDWDLDPGGGVSEHDPSEYVLASYLYQDRPVAHSCAYAGLRLTGTRAVAGPPDVWLRLPEDLYGPGEAAKRSLRGGW</sequence>
<evidence type="ECO:0000256" key="1">
    <source>
        <dbReference type="PROSITE-ProRule" id="PRU00023"/>
    </source>
</evidence>
<dbReference type="Gene3D" id="1.25.40.20">
    <property type="entry name" value="Ankyrin repeat-containing domain"/>
    <property type="match status" value="1"/>
</dbReference>
<protein>
    <recommendedName>
        <fullName evidence="4">Ankyrin repeat protein</fullName>
    </recommendedName>
</protein>
<dbReference type="SUPFAM" id="SSF48403">
    <property type="entry name" value="Ankyrin repeat"/>
    <property type="match status" value="1"/>
</dbReference>
<comment type="caution">
    <text evidence="2">The sequence shown here is derived from an EMBL/GenBank/DDBJ whole genome shotgun (WGS) entry which is preliminary data.</text>
</comment>
<organism evidence="2 3">
    <name type="scientific">Saccharothrix coeruleofusca</name>
    <dbReference type="NCBI Taxonomy" id="33919"/>
    <lineage>
        <taxon>Bacteria</taxon>
        <taxon>Bacillati</taxon>
        <taxon>Actinomycetota</taxon>
        <taxon>Actinomycetes</taxon>
        <taxon>Pseudonocardiales</taxon>
        <taxon>Pseudonocardiaceae</taxon>
        <taxon>Saccharothrix</taxon>
    </lineage>
</organism>
<name>A0A918ECS3_9PSEU</name>
<feature type="repeat" description="ANK" evidence="1">
    <location>
        <begin position="28"/>
        <end position="60"/>
    </location>
</feature>